<dbReference type="EMBL" id="BART01017890">
    <property type="protein sequence ID" value="GAG83270.1"/>
    <property type="molecule type" value="Genomic_DNA"/>
</dbReference>
<sequence>NEIEFDMGKMERLLGYKPRYTISDSLGSIFDWIKSG</sequence>
<organism evidence="1">
    <name type="scientific">marine sediment metagenome</name>
    <dbReference type="NCBI Taxonomy" id="412755"/>
    <lineage>
        <taxon>unclassified sequences</taxon>
        <taxon>metagenomes</taxon>
        <taxon>ecological metagenomes</taxon>
    </lineage>
</organism>
<reference evidence="1" key="1">
    <citation type="journal article" date="2014" name="Front. Microbiol.">
        <title>High frequency of phylogenetically diverse reductive dehalogenase-homologous genes in deep subseafloor sedimentary metagenomes.</title>
        <authorList>
            <person name="Kawai M."/>
            <person name="Futagami T."/>
            <person name="Toyoda A."/>
            <person name="Takaki Y."/>
            <person name="Nishi S."/>
            <person name="Hori S."/>
            <person name="Arai W."/>
            <person name="Tsubouchi T."/>
            <person name="Morono Y."/>
            <person name="Uchiyama I."/>
            <person name="Ito T."/>
            <person name="Fujiyama A."/>
            <person name="Inagaki F."/>
            <person name="Takami H."/>
        </authorList>
    </citation>
    <scope>NUCLEOTIDE SEQUENCE</scope>
    <source>
        <strain evidence="1">Expedition CK06-06</strain>
    </source>
</reference>
<protein>
    <submittedName>
        <fullName evidence="1">Uncharacterized protein</fullName>
    </submittedName>
</protein>
<comment type="caution">
    <text evidence="1">The sequence shown here is derived from an EMBL/GenBank/DDBJ whole genome shotgun (WGS) entry which is preliminary data.</text>
</comment>
<feature type="non-terminal residue" evidence="1">
    <location>
        <position position="1"/>
    </location>
</feature>
<evidence type="ECO:0000313" key="1">
    <source>
        <dbReference type="EMBL" id="GAG83270.1"/>
    </source>
</evidence>
<dbReference type="AlphaFoldDB" id="X1AL10"/>
<name>X1AL10_9ZZZZ</name>
<accession>X1AL10</accession>
<proteinExistence type="predicted"/>
<gene>
    <name evidence="1" type="ORF">S01H4_33902</name>
</gene>